<keyword evidence="11" id="KW-0489">Methyltransferase</keyword>
<comment type="catalytic activity">
    <reaction evidence="6 7">
        <text>N(6)-[(R)-S(8)-aminomethyldihydrolipoyl]-L-lysyl-[protein] + (6S)-5,6,7,8-tetrahydrofolate = N(6)-[(R)-dihydrolipoyl]-L-lysyl-[protein] + (6R)-5,10-methylene-5,6,7,8-tetrahydrofolate + NH4(+)</text>
        <dbReference type="Rhea" id="RHEA:16945"/>
        <dbReference type="Rhea" id="RHEA-COMP:10475"/>
        <dbReference type="Rhea" id="RHEA-COMP:10492"/>
        <dbReference type="ChEBI" id="CHEBI:15636"/>
        <dbReference type="ChEBI" id="CHEBI:28938"/>
        <dbReference type="ChEBI" id="CHEBI:57453"/>
        <dbReference type="ChEBI" id="CHEBI:83100"/>
        <dbReference type="ChEBI" id="CHEBI:83143"/>
        <dbReference type="EC" id="2.1.2.10"/>
    </reaction>
</comment>
<dbReference type="Gene3D" id="3.30.70.1400">
    <property type="entry name" value="Aminomethyltransferase beta-barrel domains"/>
    <property type="match status" value="1"/>
</dbReference>
<dbReference type="STRING" id="415747.SAMN03097708_01704"/>
<dbReference type="PANTHER" id="PTHR43757:SF2">
    <property type="entry name" value="AMINOMETHYLTRANSFERASE, MITOCHONDRIAL"/>
    <property type="match status" value="1"/>
</dbReference>
<evidence type="ECO:0000256" key="2">
    <source>
        <dbReference type="ARBA" id="ARBA00012616"/>
    </source>
</evidence>
<evidence type="ECO:0000313" key="12">
    <source>
        <dbReference type="Proteomes" id="UP000199648"/>
    </source>
</evidence>
<dbReference type="InterPro" id="IPR022903">
    <property type="entry name" value="GcvT_bac"/>
</dbReference>
<dbReference type="Gene3D" id="4.10.1250.10">
    <property type="entry name" value="Aminomethyltransferase fragment"/>
    <property type="match status" value="1"/>
</dbReference>
<evidence type="ECO:0000313" key="11">
    <source>
        <dbReference type="EMBL" id="SCZ58445.1"/>
    </source>
</evidence>
<dbReference type="PIRSF" id="PIRSF006487">
    <property type="entry name" value="GcvT"/>
    <property type="match status" value="1"/>
</dbReference>
<dbReference type="NCBIfam" id="TIGR00528">
    <property type="entry name" value="gcvT"/>
    <property type="match status" value="1"/>
</dbReference>
<dbReference type="SUPFAM" id="SSF103025">
    <property type="entry name" value="Folate-binding domain"/>
    <property type="match status" value="1"/>
</dbReference>
<keyword evidence="12" id="KW-1185">Reference proteome</keyword>
<dbReference type="GO" id="GO:0019464">
    <property type="term" value="P:glycine decarboxylation via glycine cleavage system"/>
    <property type="evidence" value="ECO:0007669"/>
    <property type="project" value="UniProtKB-UniRule"/>
</dbReference>
<dbReference type="FunFam" id="3.30.70.1400:FF:000001">
    <property type="entry name" value="Aminomethyltransferase"/>
    <property type="match status" value="1"/>
</dbReference>
<dbReference type="InterPro" id="IPR006222">
    <property type="entry name" value="GCVT_N"/>
</dbReference>
<feature type="domain" description="Aminomethyltransferase C-terminal" evidence="10">
    <location>
        <begin position="281"/>
        <end position="354"/>
    </location>
</feature>
<accession>A0A1G5Q986</accession>
<organism evidence="11 12">
    <name type="scientific">Thiohalomonas denitrificans</name>
    <dbReference type="NCBI Taxonomy" id="415747"/>
    <lineage>
        <taxon>Bacteria</taxon>
        <taxon>Pseudomonadati</taxon>
        <taxon>Pseudomonadota</taxon>
        <taxon>Gammaproteobacteria</taxon>
        <taxon>Thiohalomonadales</taxon>
        <taxon>Thiohalomonadaceae</taxon>
        <taxon>Thiohalomonas</taxon>
    </lineage>
</organism>
<evidence type="ECO:0000256" key="8">
    <source>
        <dbReference type="PIRSR" id="PIRSR006487-1"/>
    </source>
</evidence>
<evidence type="ECO:0000256" key="5">
    <source>
        <dbReference type="ARBA" id="ARBA00031395"/>
    </source>
</evidence>
<dbReference type="Pfam" id="PF01571">
    <property type="entry name" value="GCV_T"/>
    <property type="match status" value="1"/>
</dbReference>
<dbReference type="InterPro" id="IPR027266">
    <property type="entry name" value="TrmE/GcvT-like"/>
</dbReference>
<dbReference type="RefSeq" id="WP_092995350.1">
    <property type="nucleotide sequence ID" value="NZ_FMWD01000004.1"/>
</dbReference>
<keyword evidence="4 7" id="KW-0808">Transferase</keyword>
<dbReference type="InterPro" id="IPR029043">
    <property type="entry name" value="GcvT/YgfZ_C"/>
</dbReference>
<evidence type="ECO:0000259" key="9">
    <source>
        <dbReference type="Pfam" id="PF01571"/>
    </source>
</evidence>
<comment type="function">
    <text evidence="7">The glycine cleavage system catalyzes the degradation of glycine.</text>
</comment>
<dbReference type="GO" id="GO:0032259">
    <property type="term" value="P:methylation"/>
    <property type="evidence" value="ECO:0007669"/>
    <property type="project" value="UniProtKB-KW"/>
</dbReference>
<dbReference type="GO" id="GO:0005960">
    <property type="term" value="C:glycine cleavage complex"/>
    <property type="evidence" value="ECO:0007669"/>
    <property type="project" value="InterPro"/>
</dbReference>
<dbReference type="GO" id="GO:0008483">
    <property type="term" value="F:transaminase activity"/>
    <property type="evidence" value="ECO:0007669"/>
    <property type="project" value="UniProtKB-KW"/>
</dbReference>
<feature type="binding site" evidence="8">
    <location>
        <position position="196"/>
    </location>
    <ligand>
        <name>substrate</name>
    </ligand>
</feature>
<dbReference type="Pfam" id="PF08669">
    <property type="entry name" value="GCV_T_C"/>
    <property type="match status" value="1"/>
</dbReference>
<feature type="domain" description="GCVT N-terminal" evidence="9">
    <location>
        <begin position="7"/>
        <end position="257"/>
    </location>
</feature>
<evidence type="ECO:0000256" key="6">
    <source>
        <dbReference type="ARBA" id="ARBA00047665"/>
    </source>
</evidence>
<dbReference type="NCBIfam" id="NF001567">
    <property type="entry name" value="PRK00389.1"/>
    <property type="match status" value="1"/>
</dbReference>
<dbReference type="Proteomes" id="UP000199648">
    <property type="component" value="Unassembled WGS sequence"/>
</dbReference>
<dbReference type="Gene3D" id="3.30.1360.120">
    <property type="entry name" value="Probable tRNA modification gtpase trme, domain 1"/>
    <property type="match status" value="1"/>
</dbReference>
<comment type="subunit">
    <text evidence="7">The glycine cleavage system is composed of four proteins: P, T, L and H.</text>
</comment>
<dbReference type="AlphaFoldDB" id="A0A1G5Q986"/>
<name>A0A1G5Q986_9GAMM</name>
<comment type="similarity">
    <text evidence="1 7">Belongs to the GcvT family.</text>
</comment>
<dbReference type="GO" id="GO:0005829">
    <property type="term" value="C:cytosol"/>
    <property type="evidence" value="ECO:0007669"/>
    <property type="project" value="TreeGrafter"/>
</dbReference>
<sequence length="361" mass="39807">MGKKTPLYEQHVALGAKMVDFAGWDMPIHYGSQIEEHHAVRRSAGMFDVSHMCVVDVEGARAREYLRYLLANDVARLDGTPGRALYTCMLNEHGGVIDDLIVFYLDDLWYRLVVNAGTRQKDIGWLRRFVDDYGVDVVERDDLAMIAVQGPEARERVHTVLGECAEPARGLKRFSATEVDGIFIARTGYTGEDGYELVVPADQVEEVWRRLADVGVLPCGLGARDTLRLEAGMNLYGQDMDEGVSPLESGLTWTVAFEPADRDFIGRGVLEQQRKEGPAAQLMGLVLEERGVLRPHQKVYVEGLGEGETTSGSFAPTLGVAVALARMPVGVIERVEVEIRGRRLAARVVKPPFVRGGKAAV</sequence>
<dbReference type="EC" id="2.1.2.10" evidence="2 7"/>
<dbReference type="Gene3D" id="2.40.30.110">
    <property type="entry name" value="Aminomethyltransferase beta-barrel domains"/>
    <property type="match status" value="1"/>
</dbReference>
<proteinExistence type="inferred from homology"/>
<evidence type="ECO:0000256" key="3">
    <source>
        <dbReference type="ARBA" id="ARBA00022576"/>
    </source>
</evidence>
<gene>
    <name evidence="7" type="primary">gcvT</name>
    <name evidence="11" type="ORF">SAMN03097708_01704</name>
</gene>
<dbReference type="FunFam" id="4.10.1250.10:FF:000001">
    <property type="entry name" value="Aminomethyltransferase"/>
    <property type="match status" value="1"/>
</dbReference>
<dbReference type="OrthoDB" id="9774591at2"/>
<dbReference type="GO" id="GO:0008168">
    <property type="term" value="F:methyltransferase activity"/>
    <property type="evidence" value="ECO:0007669"/>
    <property type="project" value="UniProtKB-KW"/>
</dbReference>
<dbReference type="EMBL" id="FMWD01000004">
    <property type="protein sequence ID" value="SCZ58445.1"/>
    <property type="molecule type" value="Genomic_DNA"/>
</dbReference>
<reference evidence="11 12" key="1">
    <citation type="submission" date="2016-10" db="EMBL/GenBank/DDBJ databases">
        <authorList>
            <person name="de Groot N.N."/>
        </authorList>
    </citation>
    <scope>NUCLEOTIDE SEQUENCE [LARGE SCALE GENOMIC DNA]</scope>
    <source>
        <strain evidence="11 12">HLD2</strain>
    </source>
</reference>
<evidence type="ECO:0000256" key="7">
    <source>
        <dbReference type="HAMAP-Rule" id="MF_00259"/>
    </source>
</evidence>
<dbReference type="InterPro" id="IPR006223">
    <property type="entry name" value="GcvT"/>
</dbReference>
<dbReference type="SUPFAM" id="SSF101790">
    <property type="entry name" value="Aminomethyltransferase beta-barrel domain"/>
    <property type="match status" value="1"/>
</dbReference>
<dbReference type="InterPro" id="IPR028896">
    <property type="entry name" value="GcvT/YgfZ/DmdA"/>
</dbReference>
<dbReference type="InterPro" id="IPR013977">
    <property type="entry name" value="GcvT_C"/>
</dbReference>
<protein>
    <recommendedName>
        <fullName evidence="2 7">Aminomethyltransferase</fullName>
        <ecNumber evidence="2 7">2.1.2.10</ecNumber>
    </recommendedName>
    <alternativeName>
        <fullName evidence="5 7">Glycine cleavage system T protein</fullName>
    </alternativeName>
</protein>
<dbReference type="GO" id="GO:0004047">
    <property type="term" value="F:aminomethyltransferase activity"/>
    <property type="evidence" value="ECO:0007669"/>
    <property type="project" value="UniProtKB-UniRule"/>
</dbReference>
<evidence type="ECO:0000256" key="1">
    <source>
        <dbReference type="ARBA" id="ARBA00008609"/>
    </source>
</evidence>
<dbReference type="PANTHER" id="PTHR43757">
    <property type="entry name" value="AMINOMETHYLTRANSFERASE"/>
    <property type="match status" value="1"/>
</dbReference>
<keyword evidence="3 7" id="KW-0032">Aminotransferase</keyword>
<evidence type="ECO:0000256" key="4">
    <source>
        <dbReference type="ARBA" id="ARBA00022679"/>
    </source>
</evidence>
<evidence type="ECO:0000259" key="10">
    <source>
        <dbReference type="Pfam" id="PF08669"/>
    </source>
</evidence>
<dbReference type="HAMAP" id="MF_00259">
    <property type="entry name" value="GcvT"/>
    <property type="match status" value="1"/>
</dbReference>